<accession>A0A2M7TH57</accession>
<gene>
    <name evidence="1" type="ORF">COY32_05225</name>
</gene>
<reference evidence="2" key="1">
    <citation type="submission" date="2017-09" db="EMBL/GenBank/DDBJ databases">
        <title>Depth-based differentiation of microbial function through sediment-hosted aquifers and enrichment of novel symbionts in the deep terrestrial subsurface.</title>
        <authorList>
            <person name="Probst A.J."/>
            <person name="Ladd B."/>
            <person name="Jarett J.K."/>
            <person name="Geller-Mcgrath D.E."/>
            <person name="Sieber C.M.K."/>
            <person name="Emerson J.B."/>
            <person name="Anantharaman K."/>
            <person name="Thomas B.C."/>
            <person name="Malmstrom R."/>
            <person name="Stieglmeier M."/>
            <person name="Klingl A."/>
            <person name="Woyke T."/>
            <person name="Ryan C.M."/>
            <person name="Banfield J.F."/>
        </authorList>
    </citation>
    <scope>NUCLEOTIDE SEQUENCE [LARGE SCALE GENOMIC DNA]</scope>
</reference>
<dbReference type="AlphaFoldDB" id="A0A2M7TH57"/>
<name>A0A2M7TH57_UNCKA</name>
<evidence type="ECO:0000313" key="2">
    <source>
        <dbReference type="Proteomes" id="UP000228920"/>
    </source>
</evidence>
<dbReference type="Proteomes" id="UP000228920">
    <property type="component" value="Unassembled WGS sequence"/>
</dbReference>
<evidence type="ECO:0000313" key="1">
    <source>
        <dbReference type="EMBL" id="PIZ45518.1"/>
    </source>
</evidence>
<organism evidence="1 2">
    <name type="scientific">candidate division WWE3 bacterium CG_4_10_14_0_2_um_filter_41_14</name>
    <dbReference type="NCBI Taxonomy" id="1975072"/>
    <lineage>
        <taxon>Bacteria</taxon>
        <taxon>Katanobacteria</taxon>
    </lineage>
</organism>
<comment type="caution">
    <text evidence="1">The sequence shown here is derived from an EMBL/GenBank/DDBJ whole genome shotgun (WGS) entry which is preliminary data.</text>
</comment>
<sequence length="212" mass="24207">MQYYDEYFHKNMDYFKHTGWKLAANRWLRFLNKIDPVCYSNSKSRVTKGRKSETDGFIAEIIAVYFIGKRLGLKVLGVGSSGELLDFSFIDRVGKTWGAEVKSPGWEGRVVDEAKTNHHDEKVAYERVKKDKYANGEAKSFDSENEIREIIRNSIEKSLKKFNANNNNLLIIVPDLDLDIFTLLKLNAMKGIDSEAVKLPAASYGASKQNRK</sequence>
<dbReference type="EMBL" id="PFNL01000133">
    <property type="protein sequence ID" value="PIZ45518.1"/>
    <property type="molecule type" value="Genomic_DNA"/>
</dbReference>
<protein>
    <submittedName>
        <fullName evidence="1">Uncharacterized protein</fullName>
    </submittedName>
</protein>
<proteinExistence type="predicted"/>